<accession>A0A1R3J0X0</accession>
<comment type="caution">
    <text evidence="1">The sequence shown here is derived from an EMBL/GenBank/DDBJ whole genome shotgun (WGS) entry which is preliminary data.</text>
</comment>
<gene>
    <name evidence="1" type="ORF">CCACVL1_08392</name>
</gene>
<dbReference type="AlphaFoldDB" id="A0A1R3J0X0"/>
<dbReference type="Proteomes" id="UP000188268">
    <property type="component" value="Unassembled WGS sequence"/>
</dbReference>
<evidence type="ECO:0000313" key="2">
    <source>
        <dbReference type="Proteomes" id="UP000188268"/>
    </source>
</evidence>
<keyword evidence="2" id="KW-1185">Reference proteome</keyword>
<proteinExistence type="predicted"/>
<name>A0A1R3J0X0_COCAP</name>
<dbReference type="EMBL" id="AWWV01008998">
    <property type="protein sequence ID" value="OMO88440.1"/>
    <property type="molecule type" value="Genomic_DNA"/>
</dbReference>
<sequence>MERGKSELTSLILSRLRNFDLES</sequence>
<evidence type="ECO:0000313" key="1">
    <source>
        <dbReference type="EMBL" id="OMO88440.1"/>
    </source>
</evidence>
<reference evidence="1 2" key="1">
    <citation type="submission" date="2013-09" db="EMBL/GenBank/DDBJ databases">
        <title>Corchorus capsularis genome sequencing.</title>
        <authorList>
            <person name="Alam M."/>
            <person name="Haque M.S."/>
            <person name="Islam M.S."/>
            <person name="Emdad E.M."/>
            <person name="Islam M.M."/>
            <person name="Ahmed B."/>
            <person name="Halim A."/>
            <person name="Hossen Q.M.M."/>
            <person name="Hossain M.Z."/>
            <person name="Ahmed R."/>
            <person name="Khan M.M."/>
            <person name="Islam R."/>
            <person name="Rashid M.M."/>
            <person name="Khan S.A."/>
            <person name="Rahman M.S."/>
            <person name="Alam M."/>
        </authorList>
    </citation>
    <scope>NUCLEOTIDE SEQUENCE [LARGE SCALE GENOMIC DNA]</scope>
    <source>
        <strain evidence="2">cv. CVL-1</strain>
        <tissue evidence="1">Whole seedling</tissue>
    </source>
</reference>
<organism evidence="1 2">
    <name type="scientific">Corchorus capsularis</name>
    <name type="common">Jute</name>
    <dbReference type="NCBI Taxonomy" id="210143"/>
    <lineage>
        <taxon>Eukaryota</taxon>
        <taxon>Viridiplantae</taxon>
        <taxon>Streptophyta</taxon>
        <taxon>Embryophyta</taxon>
        <taxon>Tracheophyta</taxon>
        <taxon>Spermatophyta</taxon>
        <taxon>Magnoliopsida</taxon>
        <taxon>eudicotyledons</taxon>
        <taxon>Gunneridae</taxon>
        <taxon>Pentapetalae</taxon>
        <taxon>rosids</taxon>
        <taxon>malvids</taxon>
        <taxon>Malvales</taxon>
        <taxon>Malvaceae</taxon>
        <taxon>Grewioideae</taxon>
        <taxon>Apeibeae</taxon>
        <taxon>Corchorus</taxon>
    </lineage>
</organism>
<protein>
    <submittedName>
        <fullName evidence="1">Uncharacterized protein</fullName>
    </submittedName>
</protein>
<dbReference type="Gramene" id="OMO88440">
    <property type="protein sequence ID" value="OMO88440"/>
    <property type="gene ID" value="CCACVL1_08392"/>
</dbReference>